<keyword evidence="4" id="KW-1185">Reference proteome</keyword>
<accession>A0A8H6H7R5</accession>
<feature type="compositionally biased region" description="Basic residues" evidence="1">
    <location>
        <begin position="309"/>
        <end position="323"/>
    </location>
</feature>
<dbReference type="Proteomes" id="UP000521943">
    <property type="component" value="Unassembled WGS sequence"/>
</dbReference>
<feature type="region of interest" description="Disordered" evidence="1">
    <location>
        <begin position="293"/>
        <end position="332"/>
    </location>
</feature>
<reference evidence="3 4" key="1">
    <citation type="submission" date="2020-07" db="EMBL/GenBank/DDBJ databases">
        <title>Comparative genomics of pyrophilous fungi reveals a link between fire events and developmental genes.</title>
        <authorList>
            <consortium name="DOE Joint Genome Institute"/>
            <person name="Steindorff A.S."/>
            <person name="Carver A."/>
            <person name="Calhoun S."/>
            <person name="Stillman K."/>
            <person name="Liu H."/>
            <person name="Lipzen A."/>
            <person name="Pangilinan J."/>
            <person name="Labutti K."/>
            <person name="Bruns T.D."/>
            <person name="Grigoriev I.V."/>
        </authorList>
    </citation>
    <scope>NUCLEOTIDE SEQUENCE [LARGE SCALE GENOMIC DNA]</scope>
    <source>
        <strain evidence="3 4">CBS 144469</strain>
    </source>
</reference>
<dbReference type="SUPFAM" id="SSF82199">
    <property type="entry name" value="SET domain"/>
    <property type="match status" value="1"/>
</dbReference>
<dbReference type="OrthoDB" id="3265353at2759"/>
<comment type="caution">
    <text evidence="3">The sequence shown here is derived from an EMBL/GenBank/DDBJ whole genome shotgun (WGS) entry which is preliminary data.</text>
</comment>
<evidence type="ECO:0000256" key="1">
    <source>
        <dbReference type="SAM" id="MobiDB-lite"/>
    </source>
</evidence>
<dbReference type="InterPro" id="IPR046341">
    <property type="entry name" value="SET_dom_sf"/>
</dbReference>
<evidence type="ECO:0000313" key="3">
    <source>
        <dbReference type="EMBL" id="KAF6741027.1"/>
    </source>
</evidence>
<protein>
    <recommendedName>
        <fullName evidence="2">SET domain-containing protein</fullName>
    </recommendedName>
</protein>
<evidence type="ECO:0000259" key="2">
    <source>
        <dbReference type="PROSITE" id="PS50280"/>
    </source>
</evidence>
<dbReference type="PROSITE" id="PS50280">
    <property type="entry name" value="SET"/>
    <property type="match status" value="1"/>
</dbReference>
<name>A0A8H6H7R5_9AGAR</name>
<dbReference type="Gene3D" id="2.170.270.10">
    <property type="entry name" value="SET domain"/>
    <property type="match status" value="1"/>
</dbReference>
<organism evidence="3 4">
    <name type="scientific">Ephemerocybe angulata</name>
    <dbReference type="NCBI Taxonomy" id="980116"/>
    <lineage>
        <taxon>Eukaryota</taxon>
        <taxon>Fungi</taxon>
        <taxon>Dikarya</taxon>
        <taxon>Basidiomycota</taxon>
        <taxon>Agaricomycotina</taxon>
        <taxon>Agaricomycetes</taxon>
        <taxon>Agaricomycetidae</taxon>
        <taxon>Agaricales</taxon>
        <taxon>Agaricineae</taxon>
        <taxon>Psathyrellaceae</taxon>
        <taxon>Ephemerocybe</taxon>
    </lineage>
</organism>
<evidence type="ECO:0000313" key="4">
    <source>
        <dbReference type="Proteomes" id="UP000521943"/>
    </source>
</evidence>
<dbReference type="AlphaFoldDB" id="A0A8H6H7R5"/>
<dbReference type="InterPro" id="IPR001214">
    <property type="entry name" value="SET_dom"/>
</dbReference>
<sequence length="332" mass="35642">MASSDCIPMEDLVVLSLFAPADPTRSGAHVPQTLGLAVDFSGPSLIAVRDAFEDHKSDMDISRAGSYLAAIKKVRSALVRRPQDGPGPDRGCRGLSRERLDCLEWCLSAYGVVVARDSAVRLGVARMGASSEKGFGIFARDAIPAGTTIWDAIGVMPGDNRASHSDLSAIRVAAGQNQSTGAERVLLGPLRMLNHRCRSFNAVFVYEEGTSAFFAQTTASVGAGEEVVVNYGSDWFGETCPCSDCSTAPGASPLLPSAARSAPATMRPAWNALDERRVSLTVRTQEKAADFLENRRLGYENSAGERAEKKRRKRMEGRKRKQASKTGTSKLT</sequence>
<feature type="compositionally biased region" description="Basic and acidic residues" evidence="1">
    <location>
        <begin position="293"/>
        <end position="308"/>
    </location>
</feature>
<proteinExistence type="predicted"/>
<feature type="domain" description="SET" evidence="2">
    <location>
        <begin position="120"/>
        <end position="232"/>
    </location>
</feature>
<dbReference type="Pfam" id="PF00856">
    <property type="entry name" value="SET"/>
    <property type="match status" value="1"/>
</dbReference>
<gene>
    <name evidence="3" type="ORF">DFP72DRAFT_1085190</name>
</gene>
<dbReference type="EMBL" id="JACGCI010000302">
    <property type="protein sequence ID" value="KAF6741027.1"/>
    <property type="molecule type" value="Genomic_DNA"/>
</dbReference>